<dbReference type="Gene3D" id="3.40.50.2000">
    <property type="entry name" value="Glycogen Phosphorylase B"/>
    <property type="match status" value="1"/>
</dbReference>
<accession>A0A0T7FFL5</accession>
<name>A0A0T7FFL5_NEOGA</name>
<dbReference type="EMBL" id="CCRH01000004">
    <property type="protein sequence ID" value="CDZ33815.1"/>
    <property type="molecule type" value="Genomic_DNA"/>
</dbReference>
<dbReference type="RefSeq" id="WP_046666208.1">
    <property type="nucleotide sequence ID" value="NZ_CCRH01000004.1"/>
</dbReference>
<evidence type="ECO:0000313" key="3">
    <source>
        <dbReference type="Proteomes" id="UP000046176"/>
    </source>
</evidence>
<protein>
    <recommendedName>
        <fullName evidence="1">Spore protein YkvP/CgeB glycosyl transferase-like domain-containing protein</fullName>
    </recommendedName>
</protein>
<dbReference type="AlphaFoldDB" id="A0A0T7FFL5"/>
<sequence length="371" mass="41767">MTKRLDIVFLGLSLSSSWGNGHATTFRALIRGLKAAGHRVVFLERDVPWYANQRDLADPDFCELAYYSDVGEMIDAYAHRIRRADAVIIGSYVPEGVSVIDAVADLQPRRLCFYDIDTPVTLAKLERADEEYLALRQIPLFDTYFSFSGGEVLTRLERRFEARKAEALYCSVDAGRYRNTGETFRWDLGYLGTYSADRQPTLERLLIEPARRLPHLRFVVAGPQYPEDIDWPANVQRIEHLPPSEHAGFYSRQRFTLNVTRADMIAAGWSPSVRLFEAAACGTPIVSDFWRGLDEVLPHSEALIVARQPEDVVKALTEIGEDARRSLAEAAKARVLKDHTGLARARQLAAALEDLPERSARTEPMIQSLSA</sequence>
<gene>
    <name evidence="2" type="ORF">NGAL_HAMBI1145_20250</name>
</gene>
<dbReference type="SUPFAM" id="SSF53756">
    <property type="entry name" value="UDP-Glycosyltransferase/glycogen phosphorylase"/>
    <property type="match status" value="1"/>
</dbReference>
<feature type="domain" description="Spore protein YkvP/CgeB glycosyl transferase-like" evidence="1">
    <location>
        <begin position="199"/>
        <end position="349"/>
    </location>
</feature>
<dbReference type="Proteomes" id="UP000046176">
    <property type="component" value="Unassembled WGS sequence"/>
</dbReference>
<evidence type="ECO:0000259" key="1">
    <source>
        <dbReference type="Pfam" id="PF13524"/>
    </source>
</evidence>
<reference evidence="2 3" key="1">
    <citation type="submission" date="2014-08" db="EMBL/GenBank/DDBJ databases">
        <authorList>
            <person name="Chen Y.-H."/>
        </authorList>
    </citation>
    <scope>NUCLEOTIDE SEQUENCE [LARGE SCALE GENOMIC DNA]</scope>
</reference>
<dbReference type="InterPro" id="IPR055259">
    <property type="entry name" value="YkvP/CgeB_Glyco_trans-like"/>
</dbReference>
<dbReference type="OrthoDB" id="9774625at2"/>
<evidence type="ECO:0000313" key="2">
    <source>
        <dbReference type="EMBL" id="CDZ33815.1"/>
    </source>
</evidence>
<organism evidence="2 3">
    <name type="scientific">Neorhizobium galegae bv. officinalis</name>
    <dbReference type="NCBI Taxonomy" id="323656"/>
    <lineage>
        <taxon>Bacteria</taxon>
        <taxon>Pseudomonadati</taxon>
        <taxon>Pseudomonadota</taxon>
        <taxon>Alphaproteobacteria</taxon>
        <taxon>Hyphomicrobiales</taxon>
        <taxon>Rhizobiaceae</taxon>
        <taxon>Rhizobium/Agrobacterium group</taxon>
        <taxon>Neorhizobium</taxon>
    </lineage>
</organism>
<dbReference type="Pfam" id="PF13524">
    <property type="entry name" value="Glyco_trans_1_2"/>
    <property type="match status" value="1"/>
</dbReference>
<proteinExistence type="predicted"/>